<comment type="caution">
    <text evidence="14">The sequence shown here is derived from an EMBL/GenBank/DDBJ whole genome shotgun (WGS) entry which is preliminary data.</text>
</comment>
<accession>H0EBH8</accession>
<dbReference type="InterPro" id="IPR001206">
    <property type="entry name" value="Diacylglycerol_kinase_cat_dom"/>
</dbReference>
<evidence type="ECO:0000256" key="10">
    <source>
        <dbReference type="ARBA" id="ARBA00023098"/>
    </source>
</evidence>
<evidence type="ECO:0000256" key="12">
    <source>
        <dbReference type="ARBA" id="ARBA00023264"/>
    </source>
</evidence>
<dbReference type="PANTHER" id="PTHR12358:SF106">
    <property type="entry name" value="LIPID KINASE YEGS"/>
    <property type="match status" value="1"/>
</dbReference>
<evidence type="ECO:0000256" key="7">
    <source>
        <dbReference type="ARBA" id="ARBA00022777"/>
    </source>
</evidence>
<dbReference type="Pfam" id="PF19279">
    <property type="entry name" value="YegS_C"/>
    <property type="match status" value="1"/>
</dbReference>
<keyword evidence="5" id="KW-0479">Metal-binding</keyword>
<dbReference type="Gene3D" id="2.60.200.40">
    <property type="match status" value="1"/>
</dbReference>
<evidence type="ECO:0000256" key="2">
    <source>
        <dbReference type="ARBA" id="ARBA00005983"/>
    </source>
</evidence>
<organism evidence="14 15">
    <name type="scientific">Patulibacter medicamentivorans</name>
    <dbReference type="NCBI Taxonomy" id="1097667"/>
    <lineage>
        <taxon>Bacteria</taxon>
        <taxon>Bacillati</taxon>
        <taxon>Actinomycetota</taxon>
        <taxon>Thermoleophilia</taxon>
        <taxon>Solirubrobacterales</taxon>
        <taxon>Patulibacteraceae</taxon>
        <taxon>Patulibacter</taxon>
    </lineage>
</organism>
<proteinExistence type="inferred from homology"/>
<evidence type="ECO:0000313" key="15">
    <source>
        <dbReference type="Proteomes" id="UP000005143"/>
    </source>
</evidence>
<keyword evidence="12" id="KW-1208">Phospholipid metabolism</keyword>
<keyword evidence="6" id="KW-0547">Nucleotide-binding</keyword>
<dbReference type="GO" id="GO:0005524">
    <property type="term" value="F:ATP binding"/>
    <property type="evidence" value="ECO:0007669"/>
    <property type="project" value="UniProtKB-KW"/>
</dbReference>
<evidence type="ECO:0000256" key="9">
    <source>
        <dbReference type="ARBA" id="ARBA00022842"/>
    </source>
</evidence>
<evidence type="ECO:0000313" key="14">
    <source>
        <dbReference type="EMBL" id="EHN08959.1"/>
    </source>
</evidence>
<dbReference type="InterPro" id="IPR045540">
    <property type="entry name" value="YegS/DAGK_C"/>
</dbReference>
<dbReference type="PROSITE" id="PS50146">
    <property type="entry name" value="DAGK"/>
    <property type="match status" value="1"/>
</dbReference>
<keyword evidence="3" id="KW-0444">Lipid biosynthesis</keyword>
<dbReference type="GO" id="GO:0016301">
    <property type="term" value="F:kinase activity"/>
    <property type="evidence" value="ECO:0007669"/>
    <property type="project" value="UniProtKB-KW"/>
</dbReference>
<keyword evidence="11" id="KW-0594">Phospholipid biosynthesis</keyword>
<evidence type="ECO:0000256" key="4">
    <source>
        <dbReference type="ARBA" id="ARBA00022679"/>
    </source>
</evidence>
<evidence type="ECO:0000256" key="5">
    <source>
        <dbReference type="ARBA" id="ARBA00022723"/>
    </source>
</evidence>
<dbReference type="EMBL" id="AGUD01000308">
    <property type="protein sequence ID" value="EHN08959.1"/>
    <property type="molecule type" value="Genomic_DNA"/>
</dbReference>
<keyword evidence="9" id="KW-0460">Magnesium</keyword>
<keyword evidence="8" id="KW-0067">ATP-binding</keyword>
<keyword evidence="4" id="KW-0808">Transferase</keyword>
<dbReference type="GO" id="GO:0046872">
    <property type="term" value="F:metal ion binding"/>
    <property type="evidence" value="ECO:0007669"/>
    <property type="project" value="UniProtKB-KW"/>
</dbReference>
<dbReference type="InterPro" id="IPR050187">
    <property type="entry name" value="Lipid_Phosphate_FormReg"/>
</dbReference>
<evidence type="ECO:0000256" key="11">
    <source>
        <dbReference type="ARBA" id="ARBA00023209"/>
    </source>
</evidence>
<dbReference type="GO" id="GO:0008654">
    <property type="term" value="P:phospholipid biosynthetic process"/>
    <property type="evidence" value="ECO:0007669"/>
    <property type="project" value="UniProtKB-KW"/>
</dbReference>
<evidence type="ECO:0000256" key="8">
    <source>
        <dbReference type="ARBA" id="ARBA00022840"/>
    </source>
</evidence>
<sequence>MSARRLHVLCNPTAGGGRGARALAAVEAALRGRRIEVRVERSDSHDHAVELARTAAATGAEVVAFGGDGMVRLVAHEVRSSDATLGILPGGRGNDFAARLGIPRDPVAACALLADGATRTIDVGDADGQTFVGVASIGLESEVTRLANAAPRIGGRAVYAGAMVVGLARWRPARFELVVDGAPHRFTGFLAAAANSGRFGGGMRIAPDARLDDGLLDLIVIEHGSRARFLRNAPKVFAGSHVHERDVQVLRASEIRMEADRPFDVYADGDPIARTPAIVRAVPAAIRVISPP</sequence>
<comment type="cofactor">
    <cofactor evidence="1">
        <name>Mg(2+)</name>
        <dbReference type="ChEBI" id="CHEBI:18420"/>
    </cofactor>
</comment>
<dbReference type="SMART" id="SM00046">
    <property type="entry name" value="DAGKc"/>
    <property type="match status" value="1"/>
</dbReference>
<comment type="similarity">
    <text evidence="2">Belongs to the diacylglycerol/lipid kinase family.</text>
</comment>
<dbReference type="OrthoDB" id="142078at2"/>
<dbReference type="Pfam" id="PF00781">
    <property type="entry name" value="DAGK_cat"/>
    <property type="match status" value="1"/>
</dbReference>
<gene>
    <name evidence="14" type="ORF">PAI11_42090</name>
</gene>
<dbReference type="RefSeq" id="WP_007578978.1">
    <property type="nucleotide sequence ID" value="NZ_AGUD01000308.1"/>
</dbReference>
<dbReference type="InterPro" id="IPR016064">
    <property type="entry name" value="NAD/diacylglycerol_kinase_sf"/>
</dbReference>
<protein>
    <submittedName>
        <fullName evidence="14">Transcription regulator</fullName>
    </submittedName>
</protein>
<evidence type="ECO:0000256" key="3">
    <source>
        <dbReference type="ARBA" id="ARBA00022516"/>
    </source>
</evidence>
<dbReference type="InterPro" id="IPR005218">
    <property type="entry name" value="Diacylglycerol/lipid_kinase"/>
</dbReference>
<keyword evidence="15" id="KW-1185">Reference proteome</keyword>
<keyword evidence="10" id="KW-0443">Lipid metabolism</keyword>
<feature type="domain" description="DAGKc" evidence="13">
    <location>
        <begin position="1"/>
        <end position="130"/>
    </location>
</feature>
<evidence type="ECO:0000256" key="6">
    <source>
        <dbReference type="ARBA" id="ARBA00022741"/>
    </source>
</evidence>
<evidence type="ECO:0000259" key="13">
    <source>
        <dbReference type="PROSITE" id="PS50146"/>
    </source>
</evidence>
<evidence type="ECO:0000256" key="1">
    <source>
        <dbReference type="ARBA" id="ARBA00001946"/>
    </source>
</evidence>
<dbReference type="AlphaFoldDB" id="H0EBH8"/>
<reference evidence="14 15" key="1">
    <citation type="journal article" date="2013" name="Biodegradation">
        <title>Quantitative proteomic analysis of ibuprofen-degrading Patulibacter sp. strain I11.</title>
        <authorList>
            <person name="Almeida B."/>
            <person name="Kjeldal H."/>
            <person name="Lolas I."/>
            <person name="Knudsen A.D."/>
            <person name="Carvalho G."/>
            <person name="Nielsen K.L."/>
            <person name="Barreto Crespo M.T."/>
            <person name="Stensballe A."/>
            <person name="Nielsen J.L."/>
        </authorList>
    </citation>
    <scope>NUCLEOTIDE SEQUENCE [LARGE SCALE GENOMIC DNA]</scope>
    <source>
        <strain evidence="14 15">I11</strain>
    </source>
</reference>
<dbReference type="GO" id="GO:0005886">
    <property type="term" value="C:plasma membrane"/>
    <property type="evidence" value="ECO:0007669"/>
    <property type="project" value="TreeGrafter"/>
</dbReference>
<dbReference type="NCBIfam" id="TIGR00147">
    <property type="entry name" value="YegS/Rv2252/BmrU family lipid kinase"/>
    <property type="match status" value="1"/>
</dbReference>
<keyword evidence="7" id="KW-0418">Kinase</keyword>
<dbReference type="Proteomes" id="UP000005143">
    <property type="component" value="Unassembled WGS sequence"/>
</dbReference>
<name>H0EBH8_9ACTN</name>
<dbReference type="InterPro" id="IPR017438">
    <property type="entry name" value="ATP-NAD_kinase_N"/>
</dbReference>
<dbReference type="Gene3D" id="3.40.50.10330">
    <property type="entry name" value="Probable inorganic polyphosphate/atp-NAD kinase, domain 1"/>
    <property type="match status" value="1"/>
</dbReference>
<dbReference type="SUPFAM" id="SSF111331">
    <property type="entry name" value="NAD kinase/diacylglycerol kinase-like"/>
    <property type="match status" value="1"/>
</dbReference>
<dbReference type="PANTHER" id="PTHR12358">
    <property type="entry name" value="SPHINGOSINE KINASE"/>
    <property type="match status" value="1"/>
</dbReference>